<dbReference type="RefSeq" id="WP_092037814.1">
    <property type="nucleotide sequence ID" value="NZ_FOTK01000003.1"/>
</dbReference>
<keyword evidence="4" id="KW-1185">Reference proteome</keyword>
<name>A0A1I4GWC9_9HYPH</name>
<feature type="chain" id="PRO_5011630270" description="Exopolysaccharide production protein YjbE" evidence="2">
    <location>
        <begin position="24"/>
        <end position="97"/>
    </location>
</feature>
<dbReference type="AlphaFoldDB" id="A0A1I4GWC9"/>
<proteinExistence type="predicted"/>
<feature type="signal peptide" evidence="2">
    <location>
        <begin position="1"/>
        <end position="23"/>
    </location>
</feature>
<accession>A0A1I4GWC9</accession>
<evidence type="ECO:0000313" key="3">
    <source>
        <dbReference type="EMBL" id="SFL34304.1"/>
    </source>
</evidence>
<sequence>MSKILSLGVALATVTLSATFAFAAPCNVGTTTNMAGSSKDTSSNVDGGTTAKVTPGAKGESPGTVGALNNVGAASLKDDGSKKAPEGQPVKPGADNC</sequence>
<evidence type="ECO:0000256" key="2">
    <source>
        <dbReference type="SAM" id="SignalP"/>
    </source>
</evidence>
<evidence type="ECO:0008006" key="5">
    <source>
        <dbReference type="Google" id="ProtNLM"/>
    </source>
</evidence>
<dbReference type="STRING" id="582667.SAMN05192568_1003279"/>
<protein>
    <recommendedName>
        <fullName evidence="5">Exopolysaccharide production protein YjbE</fullName>
    </recommendedName>
</protein>
<evidence type="ECO:0000256" key="1">
    <source>
        <dbReference type="SAM" id="MobiDB-lite"/>
    </source>
</evidence>
<feature type="compositionally biased region" description="Basic and acidic residues" evidence="1">
    <location>
        <begin position="76"/>
        <end position="85"/>
    </location>
</feature>
<dbReference type="OrthoDB" id="8002684at2"/>
<feature type="region of interest" description="Disordered" evidence="1">
    <location>
        <begin position="29"/>
        <end position="97"/>
    </location>
</feature>
<dbReference type="EMBL" id="FOTK01000003">
    <property type="protein sequence ID" value="SFL34304.1"/>
    <property type="molecule type" value="Genomic_DNA"/>
</dbReference>
<keyword evidence="2" id="KW-0732">Signal</keyword>
<evidence type="ECO:0000313" key="4">
    <source>
        <dbReference type="Proteomes" id="UP000199048"/>
    </source>
</evidence>
<gene>
    <name evidence="3" type="ORF">SAMN05192568_1003279</name>
</gene>
<feature type="compositionally biased region" description="Polar residues" evidence="1">
    <location>
        <begin position="29"/>
        <end position="47"/>
    </location>
</feature>
<dbReference type="Proteomes" id="UP000199048">
    <property type="component" value="Unassembled WGS sequence"/>
</dbReference>
<reference evidence="4" key="1">
    <citation type="submission" date="2016-10" db="EMBL/GenBank/DDBJ databases">
        <authorList>
            <person name="Varghese N."/>
            <person name="Submissions S."/>
        </authorList>
    </citation>
    <scope>NUCLEOTIDE SEQUENCE [LARGE SCALE GENOMIC DNA]</scope>
    <source>
        <strain evidence="4">BL36</strain>
    </source>
</reference>
<organism evidence="3 4">
    <name type="scientific">Methylobacterium pseudosasicola</name>
    <dbReference type="NCBI Taxonomy" id="582667"/>
    <lineage>
        <taxon>Bacteria</taxon>
        <taxon>Pseudomonadati</taxon>
        <taxon>Pseudomonadota</taxon>
        <taxon>Alphaproteobacteria</taxon>
        <taxon>Hyphomicrobiales</taxon>
        <taxon>Methylobacteriaceae</taxon>
        <taxon>Methylobacterium</taxon>
    </lineage>
</organism>